<reference evidence="3 4" key="1">
    <citation type="submission" date="2019-03" db="EMBL/GenBank/DDBJ databases">
        <title>Genomic Encyclopedia of Type Strains, Phase IV (KMG-IV): sequencing the most valuable type-strain genomes for metagenomic binning, comparative biology and taxonomic classification.</title>
        <authorList>
            <person name="Goeker M."/>
        </authorList>
    </citation>
    <scope>NUCLEOTIDE SEQUENCE [LARGE SCALE GENOMIC DNA]</scope>
    <source>
        <strain evidence="3 4">DSM 23344</strain>
    </source>
</reference>
<dbReference type="SUPFAM" id="SSF53649">
    <property type="entry name" value="Alkaline phosphatase-like"/>
    <property type="match status" value="1"/>
</dbReference>
<feature type="chain" id="PRO_5020792039" evidence="2">
    <location>
        <begin position="39"/>
        <end position="676"/>
    </location>
</feature>
<feature type="region of interest" description="Disordered" evidence="1">
    <location>
        <begin position="160"/>
        <end position="180"/>
    </location>
</feature>
<evidence type="ECO:0000313" key="4">
    <source>
        <dbReference type="Proteomes" id="UP000294980"/>
    </source>
</evidence>
<sequence>MPEKHQRTAGPGRLRPARKTLPRLVLCASLVCAGNTFAAETTPAQKRAILISVDALNEAVLRKTLTAEQAPALFEVFDHGSCARYATPAFPSLTAPGHSAIWTGAYGNVTGISGNSQHRLPRDAHTIAETVSGYQSEPLSAESLWLAAGRSGIRVAAHQTTQSPGVPGYLPRTGTRSEKQEARRREAAAALADPNVSVVNGYNRLIAGDAIVTADQVTWTPLADWRGLESLETGVTPKAFTFENAAGVFHGLLYGSSRYDTALIATAPEVSTAIRAEAMPAGPAPDRESLAQHFSRALAVPVENGTVFMRVRLFDVADDGSDFMLFYPRLQVVEGNTVDVQADYDRAVRGWIGNSAIGLYRQGAFGPTLVDGGDGLAEQRFLETAELVTRQFMRGADWFWSVGDAQFLLDYFPLSDAIDHTVLGYLDASTPMYDARLARDISAFRAAVWRYTDMRIGHLMELADQKDAAFFITGDHGMRPSWQVFHPNVALLKAGLLKLDENGELDLSRTRAYSPNGYWITINSDEWLGGTVSADEKASVVEAITRALTDVDEGGTASPVTAVYTPETHPGLGLGGAAGGDVYWGVKRGFRSSASLRGDIVQSAALRSGHGFPATDADMRTVFCAHGADFPTGTIQAVRTIDIAPTLTEYLNMAVPQDARGASVLQNLQRGQADGA</sequence>
<dbReference type="Pfam" id="PF01663">
    <property type="entry name" value="Phosphodiest"/>
    <property type="match status" value="2"/>
</dbReference>
<gene>
    <name evidence="3" type="ORF">EV688_11146</name>
</gene>
<accession>A0A4R2KUS2</accession>
<feature type="signal peptide" evidence="2">
    <location>
        <begin position="1"/>
        <end position="38"/>
    </location>
</feature>
<dbReference type="PANTHER" id="PTHR10151">
    <property type="entry name" value="ECTONUCLEOTIDE PYROPHOSPHATASE/PHOSPHODIESTERASE"/>
    <property type="match status" value="1"/>
</dbReference>
<evidence type="ECO:0000256" key="2">
    <source>
        <dbReference type="SAM" id="SignalP"/>
    </source>
</evidence>
<name>A0A4R2KUS2_9GAMM</name>
<keyword evidence="4" id="KW-1185">Reference proteome</keyword>
<protein>
    <submittedName>
        <fullName evidence="3">Type I phosphodiesterase/nucleotide pyrophosphatase</fullName>
    </submittedName>
</protein>
<dbReference type="Proteomes" id="UP000294980">
    <property type="component" value="Unassembled WGS sequence"/>
</dbReference>
<dbReference type="PANTHER" id="PTHR10151:SF120">
    <property type="entry name" value="BIS(5'-ADENOSYL)-TRIPHOSPHATASE"/>
    <property type="match status" value="1"/>
</dbReference>
<comment type="caution">
    <text evidence="3">The sequence shown here is derived from an EMBL/GenBank/DDBJ whole genome shotgun (WGS) entry which is preliminary data.</text>
</comment>
<dbReference type="EMBL" id="SLWX01000011">
    <property type="protein sequence ID" value="TCO74889.1"/>
    <property type="molecule type" value="Genomic_DNA"/>
</dbReference>
<evidence type="ECO:0000256" key="1">
    <source>
        <dbReference type="SAM" id="MobiDB-lite"/>
    </source>
</evidence>
<keyword evidence="2" id="KW-0732">Signal</keyword>
<organism evidence="3 4">
    <name type="scientific">Chromatocurvus halotolerans</name>
    <dbReference type="NCBI Taxonomy" id="1132028"/>
    <lineage>
        <taxon>Bacteria</taxon>
        <taxon>Pseudomonadati</taxon>
        <taxon>Pseudomonadota</taxon>
        <taxon>Gammaproteobacteria</taxon>
        <taxon>Cellvibrionales</taxon>
        <taxon>Halieaceae</taxon>
        <taxon>Chromatocurvus</taxon>
    </lineage>
</organism>
<evidence type="ECO:0000313" key="3">
    <source>
        <dbReference type="EMBL" id="TCO74889.1"/>
    </source>
</evidence>
<dbReference type="AlphaFoldDB" id="A0A4R2KUS2"/>
<dbReference type="RefSeq" id="WP_162883945.1">
    <property type="nucleotide sequence ID" value="NZ_QQSW01000016.1"/>
</dbReference>
<dbReference type="GO" id="GO:0016787">
    <property type="term" value="F:hydrolase activity"/>
    <property type="evidence" value="ECO:0007669"/>
    <property type="project" value="UniProtKB-ARBA"/>
</dbReference>
<dbReference type="InterPro" id="IPR002591">
    <property type="entry name" value="Phosphodiest/P_Trfase"/>
</dbReference>
<dbReference type="InterPro" id="IPR017850">
    <property type="entry name" value="Alkaline_phosphatase_core_sf"/>
</dbReference>
<proteinExistence type="predicted"/>
<dbReference type="Gene3D" id="3.40.720.10">
    <property type="entry name" value="Alkaline Phosphatase, subunit A"/>
    <property type="match status" value="2"/>
</dbReference>